<dbReference type="OrthoDB" id="9961774at2"/>
<reference evidence="1 2" key="1">
    <citation type="submission" date="2015-05" db="EMBL/GenBank/DDBJ databases">
        <authorList>
            <person name="Goodhead I."/>
        </authorList>
    </citation>
    <scope>NUCLEOTIDE SEQUENCE [LARGE SCALE GENOMIC DNA]</scope>
    <source>
        <strain evidence="2">morsitans</strain>
    </source>
</reference>
<evidence type="ECO:0000313" key="1">
    <source>
        <dbReference type="EMBL" id="CRL46661.1"/>
    </source>
</evidence>
<name>A0A193QNB9_SODGM</name>
<dbReference type="EMBL" id="LN854557">
    <property type="protein sequence ID" value="CRL46661.1"/>
    <property type="molecule type" value="Genomic_DNA"/>
</dbReference>
<dbReference type="BioCyc" id="SGLO343509:SGP1_RS21070-MONOMER"/>
<accession>A0A193QNB9</accession>
<evidence type="ECO:0000313" key="2">
    <source>
        <dbReference type="Proteomes" id="UP000245838"/>
    </source>
</evidence>
<dbReference type="RefSeq" id="WP_041867272.1">
    <property type="nucleotide sequence ID" value="NC_007712.1"/>
</dbReference>
<dbReference type="Proteomes" id="UP000245838">
    <property type="component" value="Chromosome sggmmb4_Chromosome"/>
</dbReference>
<organism evidence="1 2">
    <name type="scientific">Sodalis glossinidius (strain morsitans)</name>
    <dbReference type="NCBI Taxonomy" id="343509"/>
    <lineage>
        <taxon>Bacteria</taxon>
        <taxon>Pseudomonadati</taxon>
        <taxon>Pseudomonadota</taxon>
        <taxon>Gammaproteobacteria</taxon>
        <taxon>Enterobacterales</taxon>
        <taxon>Bruguierivoracaceae</taxon>
        <taxon>Sodalis</taxon>
    </lineage>
</organism>
<proteinExistence type="predicted"/>
<gene>
    <name evidence="1" type="ORF">SGGMMB4_05463</name>
</gene>
<sequence>MLFASVSPTLLALLPQQLWFTHIEQRNGRIYFSDCSEGYSPVVVLRRRLSDYPLLPSVRWREVRRRDAVRWQFFLEADWPAEDAA</sequence>
<protein>
    <submittedName>
        <fullName evidence="1">Uncharacterized protein</fullName>
    </submittedName>
</protein>
<dbReference type="AlphaFoldDB" id="A0A193QNB9"/>